<dbReference type="InterPro" id="IPR016181">
    <property type="entry name" value="Acyl_CoA_acyltransferase"/>
</dbReference>
<dbReference type="Proteomes" id="UP000549971">
    <property type="component" value="Unassembled WGS sequence"/>
</dbReference>
<comment type="caution">
    <text evidence="1">The sequence shown here is derived from an EMBL/GenBank/DDBJ whole genome shotgun (WGS) entry which is preliminary data.</text>
</comment>
<dbReference type="SUPFAM" id="SSF55729">
    <property type="entry name" value="Acyl-CoA N-acyltransferases (Nat)"/>
    <property type="match status" value="1"/>
</dbReference>
<dbReference type="EMBL" id="JACHMY010000001">
    <property type="protein sequence ID" value="MBB5840631.1"/>
    <property type="molecule type" value="Genomic_DNA"/>
</dbReference>
<evidence type="ECO:0008006" key="3">
    <source>
        <dbReference type="Google" id="ProtNLM"/>
    </source>
</evidence>
<gene>
    <name evidence="1" type="ORF">HDA39_007365</name>
</gene>
<reference evidence="1 2" key="1">
    <citation type="submission" date="2020-08" db="EMBL/GenBank/DDBJ databases">
        <title>Sequencing the genomes of 1000 actinobacteria strains.</title>
        <authorList>
            <person name="Klenk H.-P."/>
        </authorList>
    </citation>
    <scope>NUCLEOTIDE SEQUENCE [LARGE SCALE GENOMIC DNA]</scope>
    <source>
        <strain evidence="1 2">DSM 28967</strain>
    </source>
</reference>
<evidence type="ECO:0000313" key="1">
    <source>
        <dbReference type="EMBL" id="MBB5840631.1"/>
    </source>
</evidence>
<proteinExistence type="predicted"/>
<sequence>MVLRLIRRVSDPEAFQPPFDDRAGFNEDWWVYRQVNGESNDWWSITDETGEDVARAEIDVESTSGDAYGVHAPPGGFTEIEFFEVRADRRRTGIGTGAIHLLTQAYTDRTFAAFSEDADIFWAALGWTGYAHPTDPTYRTLFISE</sequence>
<accession>A0A7W9MXZ3</accession>
<organism evidence="1 2">
    <name type="scientific">Kribbella italica</name>
    <dbReference type="NCBI Taxonomy" id="1540520"/>
    <lineage>
        <taxon>Bacteria</taxon>
        <taxon>Bacillati</taxon>
        <taxon>Actinomycetota</taxon>
        <taxon>Actinomycetes</taxon>
        <taxon>Propionibacteriales</taxon>
        <taxon>Kribbellaceae</taxon>
        <taxon>Kribbella</taxon>
    </lineage>
</organism>
<dbReference type="AlphaFoldDB" id="A0A7W9MXZ3"/>
<evidence type="ECO:0000313" key="2">
    <source>
        <dbReference type="Proteomes" id="UP000549971"/>
    </source>
</evidence>
<dbReference type="RefSeq" id="WP_184803125.1">
    <property type="nucleotide sequence ID" value="NZ_JACHMY010000001.1"/>
</dbReference>
<name>A0A7W9MXZ3_9ACTN</name>
<protein>
    <recommendedName>
        <fullName evidence="3">GNAT family N-acetyltransferase</fullName>
    </recommendedName>
</protein>
<keyword evidence="2" id="KW-1185">Reference proteome</keyword>